<proteinExistence type="predicted"/>
<dbReference type="OrthoDB" id="1731207at2759"/>
<keyword evidence="3" id="KW-1185">Reference proteome</keyword>
<protein>
    <submittedName>
        <fullName evidence="2">Uncharacterized protein</fullName>
    </submittedName>
</protein>
<dbReference type="Proteomes" id="UP000224567">
    <property type="component" value="Unassembled WGS sequence"/>
</dbReference>
<feature type="compositionally biased region" description="Low complexity" evidence="1">
    <location>
        <begin position="167"/>
        <end position="183"/>
    </location>
</feature>
<reference evidence="3" key="2">
    <citation type="journal article" date="2017" name="J. Anim. Genet.">
        <title>Multiple reference genome sequences of hot pepper reveal the massive evolution of plant disease resistance genes by retroduplication.</title>
        <authorList>
            <person name="Kim S."/>
            <person name="Park J."/>
            <person name="Yeom S.-I."/>
            <person name="Kim Y.-M."/>
            <person name="Seo E."/>
            <person name="Kim K.-T."/>
            <person name="Kim M.-S."/>
            <person name="Lee J.M."/>
            <person name="Cheong K."/>
            <person name="Shin H.-S."/>
            <person name="Kim S.-B."/>
            <person name="Han K."/>
            <person name="Lee J."/>
            <person name="Park M."/>
            <person name="Lee H.-A."/>
            <person name="Lee H.-Y."/>
            <person name="Lee Y."/>
            <person name="Oh S."/>
            <person name="Lee J.H."/>
            <person name="Choi E."/>
            <person name="Choi E."/>
            <person name="Lee S.E."/>
            <person name="Jeon J."/>
            <person name="Kim H."/>
            <person name="Choi G."/>
            <person name="Song H."/>
            <person name="Lee J."/>
            <person name="Lee S.-C."/>
            <person name="Kwon J.-K."/>
            <person name="Lee H.-Y."/>
            <person name="Koo N."/>
            <person name="Hong Y."/>
            <person name="Kim R.W."/>
            <person name="Kang W.-H."/>
            <person name="Huh J.H."/>
            <person name="Kang B.-C."/>
            <person name="Yang T.-J."/>
            <person name="Lee Y.-H."/>
            <person name="Bennetzen J.L."/>
            <person name="Choi D."/>
        </authorList>
    </citation>
    <scope>NUCLEOTIDE SEQUENCE [LARGE SCALE GENOMIC DNA]</scope>
    <source>
        <strain evidence="3">cv. PBC81</strain>
    </source>
</reference>
<accession>A0A2G2W5Z7</accession>
<evidence type="ECO:0000313" key="3">
    <source>
        <dbReference type="Proteomes" id="UP000224567"/>
    </source>
</evidence>
<reference evidence="2 3" key="1">
    <citation type="journal article" date="2017" name="Genome Biol.">
        <title>New reference genome sequences of hot pepper reveal the massive evolution of plant disease-resistance genes by retroduplication.</title>
        <authorList>
            <person name="Kim S."/>
            <person name="Park J."/>
            <person name="Yeom S.I."/>
            <person name="Kim Y.M."/>
            <person name="Seo E."/>
            <person name="Kim K.T."/>
            <person name="Kim M.S."/>
            <person name="Lee J.M."/>
            <person name="Cheong K."/>
            <person name="Shin H.S."/>
            <person name="Kim S.B."/>
            <person name="Han K."/>
            <person name="Lee J."/>
            <person name="Park M."/>
            <person name="Lee H.A."/>
            <person name="Lee H.Y."/>
            <person name="Lee Y."/>
            <person name="Oh S."/>
            <person name="Lee J.H."/>
            <person name="Choi E."/>
            <person name="Choi E."/>
            <person name="Lee S.E."/>
            <person name="Jeon J."/>
            <person name="Kim H."/>
            <person name="Choi G."/>
            <person name="Song H."/>
            <person name="Lee J."/>
            <person name="Lee S.C."/>
            <person name="Kwon J.K."/>
            <person name="Lee H.Y."/>
            <person name="Koo N."/>
            <person name="Hong Y."/>
            <person name="Kim R.W."/>
            <person name="Kang W.H."/>
            <person name="Huh J.H."/>
            <person name="Kang B.C."/>
            <person name="Yang T.J."/>
            <person name="Lee Y.H."/>
            <person name="Bennetzen J.L."/>
            <person name="Choi D."/>
        </authorList>
    </citation>
    <scope>NUCLEOTIDE SEQUENCE [LARGE SCALE GENOMIC DNA]</scope>
    <source>
        <strain evidence="3">cv. PBC81</strain>
    </source>
</reference>
<dbReference type="AlphaFoldDB" id="A0A2G2W5Z7"/>
<dbReference type="EMBL" id="MLFT02000008">
    <property type="protein sequence ID" value="PHT40653.1"/>
    <property type="molecule type" value="Genomic_DNA"/>
</dbReference>
<organism evidence="2 3">
    <name type="scientific">Capsicum baccatum</name>
    <name type="common">Peruvian pepper</name>
    <dbReference type="NCBI Taxonomy" id="33114"/>
    <lineage>
        <taxon>Eukaryota</taxon>
        <taxon>Viridiplantae</taxon>
        <taxon>Streptophyta</taxon>
        <taxon>Embryophyta</taxon>
        <taxon>Tracheophyta</taxon>
        <taxon>Spermatophyta</taxon>
        <taxon>Magnoliopsida</taxon>
        <taxon>eudicotyledons</taxon>
        <taxon>Gunneridae</taxon>
        <taxon>Pentapetalae</taxon>
        <taxon>asterids</taxon>
        <taxon>lamiids</taxon>
        <taxon>Solanales</taxon>
        <taxon>Solanaceae</taxon>
        <taxon>Solanoideae</taxon>
        <taxon>Capsiceae</taxon>
        <taxon>Capsicum</taxon>
    </lineage>
</organism>
<comment type="caution">
    <text evidence="2">The sequence shown here is derived from an EMBL/GenBank/DDBJ whole genome shotgun (WGS) entry which is preliminary data.</text>
</comment>
<sequence length="207" mass="23834">MRGPCLHFHGARRGRGGRHGPIPQLGRQRGFQGQELYVENYGEDLYEHIRPYGHLMGRDTSLNSTEVTLPPFKGENNPDVFLDWATQCDQIFLTNEMSEMKIDFEEDYLHAMTRFRARLSKEIASKMRLHTYRDIDKTLEAAIEIELGLKEKLNKSRGYKGSWNYNKKGGSSSSTWSKNKGNTQETKKPLVQTTQVEKTTPKSILHE</sequence>
<feature type="region of interest" description="Disordered" evidence="1">
    <location>
        <begin position="167"/>
        <end position="207"/>
    </location>
</feature>
<feature type="compositionally biased region" description="Polar residues" evidence="1">
    <location>
        <begin position="191"/>
        <end position="207"/>
    </location>
</feature>
<evidence type="ECO:0000313" key="2">
    <source>
        <dbReference type="EMBL" id="PHT40653.1"/>
    </source>
</evidence>
<gene>
    <name evidence="2" type="ORF">CQW23_19507</name>
</gene>
<evidence type="ECO:0000256" key="1">
    <source>
        <dbReference type="SAM" id="MobiDB-lite"/>
    </source>
</evidence>
<name>A0A2G2W5Z7_CAPBA</name>